<dbReference type="Proteomes" id="UP000324536">
    <property type="component" value="Chromosome"/>
</dbReference>
<keyword evidence="1" id="KW-0812">Transmembrane</keyword>
<accession>A0A5C1YJS4</accession>
<dbReference type="KEGG" id="acek:FLP30_00860"/>
<name>A0A5C1YJS4_9PROT</name>
<keyword evidence="1" id="KW-0472">Membrane</keyword>
<reference evidence="2 3" key="1">
    <citation type="submission" date="2019-09" db="EMBL/GenBank/DDBJ databases">
        <title>Genome sequencing of strain KACC 21233.</title>
        <authorList>
            <person name="Heo J."/>
            <person name="Kim S.-J."/>
            <person name="Kim J.-S."/>
            <person name="Hong S.-B."/>
            <person name="Kwon S.-W."/>
        </authorList>
    </citation>
    <scope>NUCLEOTIDE SEQUENCE [LARGE SCALE GENOMIC DNA]</scope>
    <source>
        <strain evidence="2 3">KACC 21233</strain>
    </source>
</reference>
<feature type="transmembrane region" description="Helical" evidence="1">
    <location>
        <begin position="30"/>
        <end position="47"/>
    </location>
</feature>
<gene>
    <name evidence="2" type="ORF">FLP30_00860</name>
</gene>
<keyword evidence="1" id="KW-1133">Transmembrane helix</keyword>
<dbReference type="AlphaFoldDB" id="A0A5C1YJS4"/>
<proteinExistence type="predicted"/>
<dbReference type="EMBL" id="CP043506">
    <property type="protein sequence ID" value="QEO16484.1"/>
    <property type="molecule type" value="Genomic_DNA"/>
</dbReference>
<evidence type="ECO:0000256" key="1">
    <source>
        <dbReference type="SAM" id="Phobius"/>
    </source>
</evidence>
<dbReference type="RefSeq" id="WP_149277925.1">
    <property type="nucleotide sequence ID" value="NZ_CP043506.1"/>
</dbReference>
<evidence type="ECO:0000313" key="2">
    <source>
        <dbReference type="EMBL" id="QEO16484.1"/>
    </source>
</evidence>
<sequence>MNFRLFCLLGILVCLLVSWLAPHYLGAARVVGYSFLGFATLATLLGYRTHEAVAPAQATTLKQD</sequence>
<keyword evidence="3" id="KW-1185">Reference proteome</keyword>
<evidence type="ECO:0000313" key="3">
    <source>
        <dbReference type="Proteomes" id="UP000324536"/>
    </source>
</evidence>
<protein>
    <submittedName>
        <fullName evidence="2">Uncharacterized protein</fullName>
    </submittedName>
</protein>
<organism evidence="2 3">
    <name type="scientific">Acetobacter vaccinii</name>
    <dbReference type="NCBI Taxonomy" id="2592655"/>
    <lineage>
        <taxon>Bacteria</taxon>
        <taxon>Pseudomonadati</taxon>
        <taxon>Pseudomonadota</taxon>
        <taxon>Alphaproteobacteria</taxon>
        <taxon>Acetobacterales</taxon>
        <taxon>Acetobacteraceae</taxon>
        <taxon>Acetobacter</taxon>
    </lineage>
</organism>